<evidence type="ECO:0000313" key="2">
    <source>
        <dbReference type="EMBL" id="KAG2446231.1"/>
    </source>
</evidence>
<name>A0A835WF33_CHLIN</name>
<sequence length="157" mass="16345">MADGYLQGQLSAAQDAVMARALDFMTTRSAELHALDAAHEHLLELQEGMEQQLFFHLVGADNANNGIMAPHGLAPHPHGGDGDALLLAGELLGDDKEESDDEEEGEEFGEDEGGMEGLQNNGEMIDVVMEGGGGGGGEAVELLLQDMFGGEDAAPAA</sequence>
<keyword evidence="3" id="KW-1185">Reference proteome</keyword>
<dbReference type="EMBL" id="JAEHOC010000001">
    <property type="protein sequence ID" value="KAG2446231.1"/>
    <property type="molecule type" value="Genomic_DNA"/>
</dbReference>
<evidence type="ECO:0000313" key="3">
    <source>
        <dbReference type="Proteomes" id="UP000650467"/>
    </source>
</evidence>
<evidence type="ECO:0000256" key="1">
    <source>
        <dbReference type="SAM" id="MobiDB-lite"/>
    </source>
</evidence>
<protein>
    <submittedName>
        <fullName evidence="2">Uncharacterized protein</fullName>
    </submittedName>
</protein>
<accession>A0A835WF33</accession>
<comment type="caution">
    <text evidence="2">The sequence shown here is derived from an EMBL/GenBank/DDBJ whole genome shotgun (WGS) entry which is preliminary data.</text>
</comment>
<gene>
    <name evidence="2" type="ORF">HXX76_000823</name>
</gene>
<organism evidence="2 3">
    <name type="scientific">Chlamydomonas incerta</name>
    <dbReference type="NCBI Taxonomy" id="51695"/>
    <lineage>
        <taxon>Eukaryota</taxon>
        <taxon>Viridiplantae</taxon>
        <taxon>Chlorophyta</taxon>
        <taxon>core chlorophytes</taxon>
        <taxon>Chlorophyceae</taxon>
        <taxon>CS clade</taxon>
        <taxon>Chlamydomonadales</taxon>
        <taxon>Chlamydomonadaceae</taxon>
        <taxon>Chlamydomonas</taxon>
    </lineage>
</organism>
<dbReference type="AlphaFoldDB" id="A0A835WF33"/>
<feature type="region of interest" description="Disordered" evidence="1">
    <location>
        <begin position="92"/>
        <end position="136"/>
    </location>
</feature>
<feature type="compositionally biased region" description="Acidic residues" evidence="1">
    <location>
        <begin position="95"/>
        <end position="114"/>
    </location>
</feature>
<reference evidence="2" key="1">
    <citation type="journal article" date="2020" name="bioRxiv">
        <title>Comparative genomics of Chlamydomonas.</title>
        <authorList>
            <person name="Craig R.J."/>
            <person name="Hasan A.R."/>
            <person name="Ness R.W."/>
            <person name="Keightley P.D."/>
        </authorList>
    </citation>
    <scope>NUCLEOTIDE SEQUENCE</scope>
    <source>
        <strain evidence="2">SAG 7.73</strain>
    </source>
</reference>
<dbReference type="Proteomes" id="UP000650467">
    <property type="component" value="Unassembled WGS sequence"/>
</dbReference>
<proteinExistence type="predicted"/>